<dbReference type="InterPro" id="IPR001810">
    <property type="entry name" value="F-box_dom"/>
</dbReference>
<dbReference type="InterPro" id="IPR036047">
    <property type="entry name" value="F-box-like_dom_sf"/>
</dbReference>
<dbReference type="PROSITE" id="PS50181">
    <property type="entry name" value="FBOX"/>
    <property type="match status" value="1"/>
</dbReference>
<reference evidence="2 3" key="1">
    <citation type="submission" date="2019-10" db="EMBL/GenBank/DDBJ databases">
        <authorList>
            <person name="Palmer J.M."/>
        </authorList>
    </citation>
    <scope>NUCLEOTIDE SEQUENCE [LARGE SCALE GENOMIC DNA]</scope>
    <source>
        <strain evidence="2 3">TWF696</strain>
    </source>
</reference>
<protein>
    <recommendedName>
        <fullName evidence="1">F-box domain-containing protein</fullName>
    </recommendedName>
</protein>
<evidence type="ECO:0000313" key="2">
    <source>
        <dbReference type="EMBL" id="KAK6352918.1"/>
    </source>
</evidence>
<proteinExistence type="predicted"/>
<comment type="caution">
    <text evidence="2">The sequence shown here is derived from an EMBL/GenBank/DDBJ whole genome shotgun (WGS) entry which is preliminary data.</text>
</comment>
<evidence type="ECO:0000259" key="1">
    <source>
        <dbReference type="PROSITE" id="PS50181"/>
    </source>
</evidence>
<name>A0AAV9V341_9PEZI</name>
<dbReference type="CDD" id="cd09917">
    <property type="entry name" value="F-box_SF"/>
    <property type="match status" value="1"/>
</dbReference>
<dbReference type="EMBL" id="JAVHNQ010000003">
    <property type="protein sequence ID" value="KAK6352918.1"/>
    <property type="molecule type" value="Genomic_DNA"/>
</dbReference>
<evidence type="ECO:0000313" key="3">
    <source>
        <dbReference type="Proteomes" id="UP001375240"/>
    </source>
</evidence>
<feature type="domain" description="F-box" evidence="1">
    <location>
        <begin position="8"/>
        <end position="57"/>
    </location>
</feature>
<keyword evidence="3" id="KW-1185">Reference proteome</keyword>
<dbReference type="SUPFAM" id="SSF81383">
    <property type="entry name" value="F-box domain"/>
    <property type="match status" value="1"/>
</dbReference>
<dbReference type="AlphaFoldDB" id="A0AAV9V341"/>
<dbReference type="Proteomes" id="UP001375240">
    <property type="component" value="Unassembled WGS sequence"/>
</dbReference>
<sequence length="266" mass="31103">MADTESRPVDIMSLPVEIYLKIFSHLHFYDCVHASRVCSFWQKILITHFRAEHYRPRRPESNRSLDDFTLHRLLVHEQDSTFNPWKVNLRCCIVDGNIKSYSFRDETYPIAPGFWHEYYSCKIIETDITGSPMLDEPLIELSPANDETRPEVSPNMDGAVVRVLISPDIFGETPIYEYDVPSGRITTVRRLWITKGMTVRELVEKLWEMSRDSQLYSMLSKDGIIWLQIKLLWNIPFVLRCPETRETPQAEGLVAHVGFLLEYLPH</sequence>
<dbReference type="Gene3D" id="1.20.1280.50">
    <property type="match status" value="1"/>
</dbReference>
<dbReference type="Pfam" id="PF12937">
    <property type="entry name" value="F-box-like"/>
    <property type="match status" value="1"/>
</dbReference>
<gene>
    <name evidence="2" type="ORF">TWF696_004915</name>
</gene>
<organism evidence="2 3">
    <name type="scientific">Orbilia brochopaga</name>
    <dbReference type="NCBI Taxonomy" id="3140254"/>
    <lineage>
        <taxon>Eukaryota</taxon>
        <taxon>Fungi</taxon>
        <taxon>Dikarya</taxon>
        <taxon>Ascomycota</taxon>
        <taxon>Pezizomycotina</taxon>
        <taxon>Orbiliomycetes</taxon>
        <taxon>Orbiliales</taxon>
        <taxon>Orbiliaceae</taxon>
        <taxon>Orbilia</taxon>
    </lineage>
</organism>
<accession>A0AAV9V341</accession>